<evidence type="ECO:0000313" key="13">
    <source>
        <dbReference type="Proteomes" id="UP000503462"/>
    </source>
</evidence>
<feature type="coiled-coil region" evidence="10">
    <location>
        <begin position="105"/>
        <end position="153"/>
    </location>
</feature>
<keyword evidence="4 9" id="KW-0498">Mitosis</keyword>
<evidence type="ECO:0000256" key="3">
    <source>
        <dbReference type="ARBA" id="ARBA00022618"/>
    </source>
</evidence>
<evidence type="ECO:0000256" key="10">
    <source>
        <dbReference type="SAM" id="Coils"/>
    </source>
</evidence>
<organism evidence="12 13">
    <name type="scientific">Peltaster fructicola</name>
    <dbReference type="NCBI Taxonomy" id="286661"/>
    <lineage>
        <taxon>Eukaryota</taxon>
        <taxon>Fungi</taxon>
        <taxon>Dikarya</taxon>
        <taxon>Ascomycota</taxon>
        <taxon>Pezizomycotina</taxon>
        <taxon>Dothideomycetes</taxon>
        <taxon>Dothideomycetes incertae sedis</taxon>
        <taxon>Peltaster</taxon>
    </lineage>
</organism>
<dbReference type="InterPro" id="IPR013255">
    <property type="entry name" value="Spc25_C"/>
</dbReference>
<keyword evidence="2 9" id="KW-0158">Chromosome</keyword>
<comment type="subunit">
    <text evidence="9">Component of the NDC80 complex.</text>
</comment>
<feature type="domain" description="Chromosome segregation protein Spc25 C-terminal" evidence="11">
    <location>
        <begin position="189"/>
        <end position="258"/>
    </location>
</feature>
<dbReference type="InterPro" id="IPR045143">
    <property type="entry name" value="Spc25"/>
</dbReference>
<evidence type="ECO:0000256" key="8">
    <source>
        <dbReference type="ARBA" id="ARBA00023328"/>
    </source>
</evidence>
<proteinExistence type="inferred from homology"/>
<name>A0A6H0Y495_9PEZI</name>
<evidence type="ECO:0000256" key="4">
    <source>
        <dbReference type="ARBA" id="ARBA00022776"/>
    </source>
</evidence>
<evidence type="ECO:0000256" key="5">
    <source>
        <dbReference type="ARBA" id="ARBA00022838"/>
    </source>
</evidence>
<keyword evidence="5 9" id="KW-0995">Kinetochore</keyword>
<accession>A0A6H0Y495</accession>
<dbReference type="GO" id="GO:0051301">
    <property type="term" value="P:cell division"/>
    <property type="evidence" value="ECO:0007669"/>
    <property type="project" value="UniProtKB-UniRule"/>
</dbReference>
<dbReference type="EMBL" id="CP051143">
    <property type="protein sequence ID" value="QIX01847.1"/>
    <property type="molecule type" value="Genomic_DNA"/>
</dbReference>
<keyword evidence="6 10" id="KW-0175">Coiled coil</keyword>
<dbReference type="PANTHER" id="PTHR14281:SF0">
    <property type="entry name" value="KINETOCHORE PROTEIN SPC25"/>
    <property type="match status" value="1"/>
</dbReference>
<dbReference type="Gene3D" id="3.30.457.50">
    <property type="entry name" value="Chromosome segregation protein Spc25"/>
    <property type="match status" value="1"/>
</dbReference>
<keyword evidence="8 9" id="KW-0137">Centromere</keyword>
<gene>
    <name evidence="12" type="ORF">AMS68_007364</name>
</gene>
<dbReference type="Pfam" id="PF08234">
    <property type="entry name" value="Spindle_Spc25"/>
    <property type="match status" value="1"/>
</dbReference>
<evidence type="ECO:0000256" key="6">
    <source>
        <dbReference type="ARBA" id="ARBA00023054"/>
    </source>
</evidence>
<keyword evidence="3 9" id="KW-0132">Cell division</keyword>
<dbReference type="Proteomes" id="UP000503462">
    <property type="component" value="Chromosome 5"/>
</dbReference>
<keyword evidence="7 9" id="KW-0131">Cell cycle</keyword>
<comment type="function">
    <text evidence="9">Acts as a component of the essential kinetochore-associated NDC80 complex, which is required for chromosome segregation and spindle checkpoint activity.</text>
</comment>
<evidence type="ECO:0000259" key="11">
    <source>
        <dbReference type="Pfam" id="PF08234"/>
    </source>
</evidence>
<reference evidence="12 13" key="1">
    <citation type="journal article" date="2016" name="Sci. Rep.">
        <title>Peltaster fructicola genome reveals evolution from an invasive phytopathogen to an ectophytic parasite.</title>
        <authorList>
            <person name="Xu C."/>
            <person name="Chen H."/>
            <person name="Gleason M.L."/>
            <person name="Xu J.R."/>
            <person name="Liu H."/>
            <person name="Zhang R."/>
            <person name="Sun G."/>
        </authorList>
    </citation>
    <scope>NUCLEOTIDE SEQUENCE [LARGE SCALE GENOMIC DNA]</scope>
    <source>
        <strain evidence="12 13">LNHT1506</strain>
    </source>
</reference>
<dbReference type="GO" id="GO:0007059">
    <property type="term" value="P:chromosome segregation"/>
    <property type="evidence" value="ECO:0007669"/>
    <property type="project" value="InterPro"/>
</dbReference>
<evidence type="ECO:0000256" key="2">
    <source>
        <dbReference type="ARBA" id="ARBA00022454"/>
    </source>
</evidence>
<dbReference type="GO" id="GO:0005634">
    <property type="term" value="C:nucleus"/>
    <property type="evidence" value="ECO:0007669"/>
    <property type="project" value="UniProtKB-SubCell"/>
</dbReference>
<sequence>MALAVPVTPSRFGHSIQHGQSFYGANDVSMADSLPSVDFGFDELRERMTAFTARFDDFIARGRKRVLDERNAFRMSTAELQETKRHRRQAIHEFEQKSSSHADTIAKEAQETHELQNAISTLKREKEVQETRRADLQNEVHAVQAEIKRRKDAQAAYQSAIDEQAKNDVPELQAWEDLLALRIEGTQADTEVLRFVFSGTDSRDKSREVWFDMDFARGYAIVETRPKLHIDEMSRLEKALASGRDMGAFLKGMRDLFVTATQ</sequence>
<dbReference type="CDD" id="cd23784">
    <property type="entry name" value="RWD_Spc25"/>
    <property type="match status" value="1"/>
</dbReference>
<keyword evidence="9" id="KW-0539">Nucleus</keyword>
<protein>
    <recommendedName>
        <fullName evidence="9">Kinetochore protein SPC25</fullName>
    </recommendedName>
</protein>
<evidence type="ECO:0000256" key="9">
    <source>
        <dbReference type="RuleBase" id="RU367150"/>
    </source>
</evidence>
<dbReference type="GO" id="GO:0031262">
    <property type="term" value="C:Ndc80 complex"/>
    <property type="evidence" value="ECO:0007669"/>
    <property type="project" value="InterPro"/>
</dbReference>
<comment type="similarity">
    <text evidence="1 9">Belongs to the SPC25 family.</text>
</comment>
<evidence type="ECO:0000313" key="12">
    <source>
        <dbReference type="EMBL" id="QIX01847.1"/>
    </source>
</evidence>
<comment type="subcellular location">
    <subcellularLocation>
        <location evidence="9">Nucleus</location>
    </subcellularLocation>
    <subcellularLocation>
        <location evidence="9">Chromosome</location>
        <location evidence="9">Centromere</location>
        <location evidence="9">Kinetochore</location>
    </subcellularLocation>
</comment>
<evidence type="ECO:0000256" key="7">
    <source>
        <dbReference type="ARBA" id="ARBA00023306"/>
    </source>
</evidence>
<evidence type="ECO:0000256" key="1">
    <source>
        <dbReference type="ARBA" id="ARBA00006379"/>
    </source>
</evidence>
<dbReference type="OrthoDB" id="4056921at2759"/>
<keyword evidence="13" id="KW-1185">Reference proteome</keyword>
<dbReference type="PANTHER" id="PTHR14281">
    <property type="entry name" value="KINETOCHORE PROTEIN SPC25-RELATED"/>
    <property type="match status" value="1"/>
</dbReference>
<dbReference type="AlphaFoldDB" id="A0A6H0Y495"/>